<dbReference type="Proteomes" id="UP000307440">
    <property type="component" value="Unassembled WGS sequence"/>
</dbReference>
<evidence type="ECO:0000313" key="1">
    <source>
        <dbReference type="EMBL" id="TFK27238.1"/>
    </source>
</evidence>
<gene>
    <name evidence="1" type="ORF">FA15DRAFT_218083</name>
</gene>
<dbReference type="AlphaFoldDB" id="A0A5C3L3J5"/>
<evidence type="ECO:0000313" key="2">
    <source>
        <dbReference type="Proteomes" id="UP000307440"/>
    </source>
</evidence>
<accession>A0A5C3L3J5</accession>
<organism evidence="1 2">
    <name type="scientific">Coprinopsis marcescibilis</name>
    <name type="common">Agaric fungus</name>
    <name type="synonym">Psathyrella marcescibilis</name>
    <dbReference type="NCBI Taxonomy" id="230819"/>
    <lineage>
        <taxon>Eukaryota</taxon>
        <taxon>Fungi</taxon>
        <taxon>Dikarya</taxon>
        <taxon>Basidiomycota</taxon>
        <taxon>Agaricomycotina</taxon>
        <taxon>Agaricomycetes</taxon>
        <taxon>Agaricomycetidae</taxon>
        <taxon>Agaricales</taxon>
        <taxon>Agaricineae</taxon>
        <taxon>Psathyrellaceae</taxon>
        <taxon>Coprinopsis</taxon>
    </lineage>
</organism>
<protein>
    <submittedName>
        <fullName evidence="1">Uncharacterized protein</fullName>
    </submittedName>
</protein>
<name>A0A5C3L3J5_COPMA</name>
<proteinExistence type="predicted"/>
<keyword evidence="2" id="KW-1185">Reference proteome</keyword>
<dbReference type="EMBL" id="ML210166">
    <property type="protein sequence ID" value="TFK27238.1"/>
    <property type="molecule type" value="Genomic_DNA"/>
</dbReference>
<reference evidence="1 2" key="1">
    <citation type="journal article" date="2019" name="Nat. Ecol. Evol.">
        <title>Megaphylogeny resolves global patterns of mushroom evolution.</title>
        <authorList>
            <person name="Varga T."/>
            <person name="Krizsan K."/>
            <person name="Foldi C."/>
            <person name="Dima B."/>
            <person name="Sanchez-Garcia M."/>
            <person name="Sanchez-Ramirez S."/>
            <person name="Szollosi G.J."/>
            <person name="Szarkandi J.G."/>
            <person name="Papp V."/>
            <person name="Albert L."/>
            <person name="Andreopoulos W."/>
            <person name="Angelini C."/>
            <person name="Antonin V."/>
            <person name="Barry K.W."/>
            <person name="Bougher N.L."/>
            <person name="Buchanan P."/>
            <person name="Buyck B."/>
            <person name="Bense V."/>
            <person name="Catcheside P."/>
            <person name="Chovatia M."/>
            <person name="Cooper J."/>
            <person name="Damon W."/>
            <person name="Desjardin D."/>
            <person name="Finy P."/>
            <person name="Geml J."/>
            <person name="Haridas S."/>
            <person name="Hughes K."/>
            <person name="Justo A."/>
            <person name="Karasinski D."/>
            <person name="Kautmanova I."/>
            <person name="Kiss B."/>
            <person name="Kocsube S."/>
            <person name="Kotiranta H."/>
            <person name="LaButti K.M."/>
            <person name="Lechner B.E."/>
            <person name="Liimatainen K."/>
            <person name="Lipzen A."/>
            <person name="Lukacs Z."/>
            <person name="Mihaltcheva S."/>
            <person name="Morgado L.N."/>
            <person name="Niskanen T."/>
            <person name="Noordeloos M.E."/>
            <person name="Ohm R.A."/>
            <person name="Ortiz-Santana B."/>
            <person name="Ovrebo C."/>
            <person name="Racz N."/>
            <person name="Riley R."/>
            <person name="Savchenko A."/>
            <person name="Shiryaev A."/>
            <person name="Soop K."/>
            <person name="Spirin V."/>
            <person name="Szebenyi C."/>
            <person name="Tomsovsky M."/>
            <person name="Tulloss R.E."/>
            <person name="Uehling J."/>
            <person name="Grigoriev I.V."/>
            <person name="Vagvolgyi C."/>
            <person name="Papp T."/>
            <person name="Martin F.M."/>
            <person name="Miettinen O."/>
            <person name="Hibbett D.S."/>
            <person name="Nagy L.G."/>
        </authorList>
    </citation>
    <scope>NUCLEOTIDE SEQUENCE [LARGE SCALE GENOMIC DNA]</scope>
    <source>
        <strain evidence="1 2">CBS 121175</strain>
    </source>
</reference>
<sequence length="166" mass="18623">MCASLGRYPITQCRLRFRRPLFVIWGVTFGTANDSRTRSGCATYASTSCLDCRRSSSSIRPTCGNFASSLTMALFDQMDLCSDRWCVVFTASSTWRGSRCRPVYCLDSGVYAYPLPCRLFDSFLPHPPLAPAATLSSSSLYSLYMWYWTRCITLSLIGLPPYTATF</sequence>